<accession>A0A7S4D449</accession>
<reference evidence="2" key="1">
    <citation type="submission" date="2021-01" db="EMBL/GenBank/DDBJ databases">
        <authorList>
            <person name="Corre E."/>
            <person name="Pelletier E."/>
            <person name="Niang G."/>
            <person name="Scheremetjew M."/>
            <person name="Finn R."/>
            <person name="Kale V."/>
            <person name="Holt S."/>
            <person name="Cochrane G."/>
            <person name="Meng A."/>
            <person name="Brown T."/>
            <person name="Cohen L."/>
        </authorList>
    </citation>
    <scope>NUCLEOTIDE SEQUENCE</scope>
    <source>
        <strain evidence="2">CCMP1594</strain>
    </source>
</reference>
<evidence type="ECO:0000313" key="2">
    <source>
        <dbReference type="EMBL" id="CAE0814491.1"/>
    </source>
</evidence>
<sequence>MGVQKQVDLDGGSGGPFQTSIGMYSSATEHLFPPSRIAGVFLPSSKGQGMFPLTMEFGTGSDVGSLDHLRGLGLCTVAPFMENKMVPSRGTKKMSHGAAATDSGDVNNDE</sequence>
<feature type="region of interest" description="Disordered" evidence="1">
    <location>
        <begin position="87"/>
        <end position="110"/>
    </location>
</feature>
<evidence type="ECO:0000256" key="1">
    <source>
        <dbReference type="SAM" id="MobiDB-lite"/>
    </source>
</evidence>
<protein>
    <submittedName>
        <fullName evidence="2">Uncharacterized protein</fullName>
    </submittedName>
</protein>
<name>A0A7S4D449_9EUGL</name>
<gene>
    <name evidence="2" type="ORF">EGYM00163_LOCUS25645</name>
</gene>
<dbReference type="AlphaFoldDB" id="A0A7S4D449"/>
<proteinExistence type="predicted"/>
<dbReference type="EMBL" id="HBJA01072948">
    <property type="protein sequence ID" value="CAE0814491.1"/>
    <property type="molecule type" value="Transcribed_RNA"/>
</dbReference>
<organism evidence="2">
    <name type="scientific">Eutreptiella gymnastica</name>
    <dbReference type="NCBI Taxonomy" id="73025"/>
    <lineage>
        <taxon>Eukaryota</taxon>
        <taxon>Discoba</taxon>
        <taxon>Euglenozoa</taxon>
        <taxon>Euglenida</taxon>
        <taxon>Spirocuta</taxon>
        <taxon>Euglenophyceae</taxon>
        <taxon>Eutreptiales</taxon>
        <taxon>Eutreptiaceae</taxon>
        <taxon>Eutreptiella</taxon>
    </lineage>
</organism>